<dbReference type="Proteomes" id="UP000248340">
    <property type="component" value="Unassembled WGS sequence"/>
</dbReference>
<dbReference type="SUPFAM" id="SSF141673">
    <property type="entry name" value="MOSC N-terminal domain-like"/>
    <property type="match status" value="1"/>
</dbReference>
<sequence>MVTCSDHPWHSRNPSYIHEILEDGIVPFHSILALGCALTTHKQLYTSQEHVSHHTTRLTAHLYQLLSSLRHPNGVKVCEIYRDPAAEYGNSTTQGSIVAFNICSDEGRWLRLSHIEEAANEHRIHLRTGSVCNPGGLAKLLQLDEWELFQNYTAGVRCGCRSVLVGHKPSGIIRVSLGAMSTVNDVEHFVGFVHHLFGAGAFPLLVPTSPSNPPTSQHLHVHTLMIYPIHGAAAYTIPAHQSWHLTSTGLQWDRQWCLVNLQTGSALDQRHAPRLLLLQPMIDAVHGILRITVHHSLRRRNPKLRQSMTVPLHDPGRDVQVPKGNLYQCQATSLGKLHGPEDGTGLLRLFHSPDLVAFFTAALGVPCTMARFLDPADCISPAWRTLPEQQPMAEVHVSPSDQPLLSLPPEQTQTIPHEESQDGQPSRRSLPVALTETLRANALLASDTATAATPDNRQWCLLQFGPREQQAQASIVQFGRMKAVAITAERQSPEIFERTSPVVKIVWREGNEGTLSVRAGQPLVLRE</sequence>
<feature type="region of interest" description="Disordered" evidence="1">
    <location>
        <begin position="396"/>
        <end position="428"/>
    </location>
</feature>
<dbReference type="SUPFAM" id="SSF53383">
    <property type="entry name" value="PLP-dependent transferases"/>
    <property type="match status" value="1"/>
</dbReference>
<evidence type="ECO:0000313" key="4">
    <source>
        <dbReference type="Proteomes" id="UP000248340"/>
    </source>
</evidence>
<feature type="domain" description="Molybdenum cofactor sulfurase middle" evidence="2">
    <location>
        <begin position="220"/>
        <end position="294"/>
    </location>
</feature>
<dbReference type="EMBL" id="KZ821677">
    <property type="protein sequence ID" value="PYH86254.1"/>
    <property type="molecule type" value="Genomic_DNA"/>
</dbReference>
<accession>A0A319CM28</accession>
<dbReference type="VEuPathDB" id="FungiDB:BO82DRAFT_350509"/>
<dbReference type="STRING" id="1448315.A0A319CM28"/>
<feature type="compositionally biased region" description="Low complexity" evidence="1">
    <location>
        <begin position="398"/>
        <end position="409"/>
    </location>
</feature>
<dbReference type="OrthoDB" id="10264306at2759"/>
<dbReference type="InterPro" id="IPR015424">
    <property type="entry name" value="PyrdxlP-dep_Trfase"/>
</dbReference>
<organism evidence="3 4">
    <name type="scientific">Aspergillus uvarum CBS 121591</name>
    <dbReference type="NCBI Taxonomy" id="1448315"/>
    <lineage>
        <taxon>Eukaryota</taxon>
        <taxon>Fungi</taxon>
        <taxon>Dikarya</taxon>
        <taxon>Ascomycota</taxon>
        <taxon>Pezizomycotina</taxon>
        <taxon>Eurotiomycetes</taxon>
        <taxon>Eurotiomycetidae</taxon>
        <taxon>Eurotiales</taxon>
        <taxon>Aspergillaceae</taxon>
        <taxon>Aspergillus</taxon>
        <taxon>Aspergillus subgen. Circumdati</taxon>
    </lineage>
</organism>
<evidence type="ECO:0000313" key="3">
    <source>
        <dbReference type="EMBL" id="PYH86254.1"/>
    </source>
</evidence>
<protein>
    <recommendedName>
        <fullName evidence="2">Molybdenum cofactor sulfurase middle domain-containing protein</fullName>
    </recommendedName>
</protein>
<dbReference type="InterPro" id="IPR005303">
    <property type="entry name" value="MOCOS_middle"/>
</dbReference>
<evidence type="ECO:0000256" key="1">
    <source>
        <dbReference type="SAM" id="MobiDB-lite"/>
    </source>
</evidence>
<gene>
    <name evidence="3" type="ORF">BO82DRAFT_350509</name>
</gene>
<dbReference type="InterPro" id="IPR015422">
    <property type="entry name" value="PyrdxlP-dep_Trfase_small"/>
</dbReference>
<evidence type="ECO:0000259" key="2">
    <source>
        <dbReference type="Pfam" id="PF03476"/>
    </source>
</evidence>
<dbReference type="AlphaFoldDB" id="A0A319CM28"/>
<proteinExistence type="predicted"/>
<dbReference type="RefSeq" id="XP_025496454.1">
    <property type="nucleotide sequence ID" value="XM_025634172.1"/>
</dbReference>
<keyword evidence="4" id="KW-1185">Reference proteome</keyword>
<dbReference type="Gene3D" id="3.90.1150.10">
    <property type="entry name" value="Aspartate Aminotransferase, domain 1"/>
    <property type="match status" value="1"/>
</dbReference>
<reference evidence="3 4" key="1">
    <citation type="submission" date="2016-12" db="EMBL/GenBank/DDBJ databases">
        <title>The genomes of Aspergillus section Nigri reveals drivers in fungal speciation.</title>
        <authorList>
            <consortium name="DOE Joint Genome Institute"/>
            <person name="Vesth T.C."/>
            <person name="Nybo J."/>
            <person name="Theobald S."/>
            <person name="Brandl J."/>
            <person name="Frisvad J.C."/>
            <person name="Nielsen K.F."/>
            <person name="Lyhne E.K."/>
            <person name="Kogle M.E."/>
            <person name="Kuo A."/>
            <person name="Riley R."/>
            <person name="Clum A."/>
            <person name="Nolan M."/>
            <person name="Lipzen A."/>
            <person name="Salamov A."/>
            <person name="Henrissat B."/>
            <person name="Wiebenga A."/>
            <person name="De Vries R.P."/>
            <person name="Grigoriev I.V."/>
            <person name="Mortensen U.H."/>
            <person name="Andersen M.R."/>
            <person name="Baker S.E."/>
        </authorList>
    </citation>
    <scope>NUCLEOTIDE SEQUENCE [LARGE SCALE GENOMIC DNA]</scope>
    <source>
        <strain evidence="3 4">CBS 121591</strain>
    </source>
</reference>
<dbReference type="Pfam" id="PF03476">
    <property type="entry name" value="MOSC_N"/>
    <property type="match status" value="1"/>
</dbReference>
<name>A0A319CM28_9EURO</name>
<dbReference type="GeneID" id="37136913"/>